<dbReference type="PATRIC" id="fig|1227457.3.peg.3902"/>
<dbReference type="Proteomes" id="UP000011680">
    <property type="component" value="Unassembled WGS sequence"/>
</dbReference>
<dbReference type="AlphaFoldDB" id="M0MTL8"/>
<organism evidence="2 3">
    <name type="scientific">Halococcus thailandensis JCM 13552</name>
    <dbReference type="NCBI Taxonomy" id="1227457"/>
    <lineage>
        <taxon>Archaea</taxon>
        <taxon>Methanobacteriati</taxon>
        <taxon>Methanobacteriota</taxon>
        <taxon>Stenosarchaea group</taxon>
        <taxon>Halobacteria</taxon>
        <taxon>Halobacteriales</taxon>
        <taxon>Halococcaceae</taxon>
        <taxon>Halococcus</taxon>
    </lineage>
</organism>
<proteinExistence type="predicted"/>
<evidence type="ECO:0000313" key="3">
    <source>
        <dbReference type="Proteomes" id="UP000011680"/>
    </source>
</evidence>
<comment type="caution">
    <text evidence="2">The sequence shown here is derived from an EMBL/GenBank/DDBJ whole genome shotgun (WGS) entry which is preliminary data.</text>
</comment>
<name>M0MTL8_9EURY</name>
<dbReference type="RefSeq" id="WP_007743416.1">
    <property type="nucleotide sequence ID" value="NZ_AOMF01000186.1"/>
</dbReference>
<protein>
    <submittedName>
        <fullName evidence="2">Uncharacterized protein</fullName>
    </submittedName>
</protein>
<feature type="coiled-coil region" evidence="1">
    <location>
        <begin position="42"/>
        <end position="69"/>
    </location>
</feature>
<keyword evidence="3" id="KW-1185">Reference proteome</keyword>
<keyword evidence="1" id="KW-0175">Coiled coil</keyword>
<sequence>MQIIKDDPETAYEEATHRFGIAETLPPADEPTRSDAERLRFYTKNQDNRERFADEIDELKDETTELARIYHAQLGKANARRLGRQFRDLRLEEAYVAIYDGQVVATAPTEDQLEETLSVIMPNGKQDHPYVYHYDP</sequence>
<dbReference type="eggNOG" id="arCOG14744">
    <property type="taxonomic scope" value="Archaea"/>
</dbReference>
<reference evidence="2 3" key="1">
    <citation type="journal article" date="2014" name="PLoS Genet.">
        <title>Phylogenetically driven sequencing of extremely halophilic archaea reveals strategies for static and dynamic osmo-response.</title>
        <authorList>
            <person name="Becker E.A."/>
            <person name="Seitzer P.M."/>
            <person name="Tritt A."/>
            <person name="Larsen D."/>
            <person name="Krusor M."/>
            <person name="Yao A.I."/>
            <person name="Wu D."/>
            <person name="Madern D."/>
            <person name="Eisen J.A."/>
            <person name="Darling A.E."/>
            <person name="Facciotti M.T."/>
        </authorList>
    </citation>
    <scope>NUCLEOTIDE SEQUENCE [LARGE SCALE GENOMIC DNA]</scope>
    <source>
        <strain evidence="2 3">JCM 13552</strain>
    </source>
</reference>
<gene>
    <name evidence="2" type="ORF">C451_20008</name>
</gene>
<dbReference type="EMBL" id="AOMF01000186">
    <property type="protein sequence ID" value="EMA48688.1"/>
    <property type="molecule type" value="Genomic_DNA"/>
</dbReference>
<accession>M0MTL8</accession>
<evidence type="ECO:0000313" key="2">
    <source>
        <dbReference type="EMBL" id="EMA48688.1"/>
    </source>
</evidence>
<evidence type="ECO:0000256" key="1">
    <source>
        <dbReference type="SAM" id="Coils"/>
    </source>
</evidence>